<gene>
    <name evidence="3" type="ORF">UX87_C0018G0005</name>
</gene>
<dbReference type="Pfam" id="PF26298">
    <property type="entry name" value="MurL_epimerase_C"/>
    <property type="match status" value="1"/>
</dbReference>
<dbReference type="InterPro" id="IPR058741">
    <property type="entry name" value="MurL_C"/>
</dbReference>
<dbReference type="Pfam" id="PF26299">
    <property type="entry name" value="MurL_N"/>
    <property type="match status" value="1"/>
</dbReference>
<dbReference type="EMBL" id="LCNV01000018">
    <property type="protein sequence ID" value="KKU63756.1"/>
    <property type="molecule type" value="Genomic_DNA"/>
</dbReference>
<evidence type="ECO:0000259" key="1">
    <source>
        <dbReference type="Pfam" id="PF26298"/>
    </source>
</evidence>
<evidence type="ECO:0000313" key="3">
    <source>
        <dbReference type="EMBL" id="KKU63756.1"/>
    </source>
</evidence>
<comment type="caution">
    <text evidence="3">The sequence shown here is derived from an EMBL/GenBank/DDBJ whole genome shotgun (WGS) entry which is preliminary data.</text>
</comment>
<dbReference type="InterPro" id="IPR058740">
    <property type="entry name" value="MurL_N"/>
</dbReference>
<dbReference type="AlphaFoldDB" id="A0A0G1S2Y5"/>
<evidence type="ECO:0008006" key="5">
    <source>
        <dbReference type="Google" id="ProtNLM"/>
    </source>
</evidence>
<feature type="domain" description="MurL C-terminal" evidence="1">
    <location>
        <begin position="318"/>
        <end position="412"/>
    </location>
</feature>
<dbReference type="Proteomes" id="UP000034364">
    <property type="component" value="Unassembled WGS sequence"/>
</dbReference>
<sequence>MTYQELRAKYPRFIFRNFVWQRIGSDLKVTYNFETPPDHYFKHQMVFKDFPSGAEPLHYQDLLFHIGLSLMPSYWKATCSPIIEIQAGALASPQIPFWEKLFIKGMGEYFYQNQIDFAQPKFLNIISAPPSPELGEGIKGEIPKKTPNLHNKVLIPLGGGKDSIVTLELLKKHYDTAVFMLNPTPSMLKIPVLAGVDKVFIVQSIIDPYLLELNRQGYLNGHVPFSAFLSFVSLFIAAATDCSHIALSNERSSEEGNTEYLGYTINHQYSKTLEFETDLNRYIAQSLNLSITYLSFLRPLYELQITKLFSLYPLYFPVFTSCNRNFMIDPARHPGKGLWCRKCPKCVSLSLLLTPFIGKKKVMEIMGGYPLDLPINQVTINKLTGKLPVKPFECVLTRAEAQAAFEIIQFGQSDQLDQLLSSYFHNPNLPFEFEDILKANYAGT</sequence>
<accession>A0A0G1S2Y5</accession>
<proteinExistence type="predicted"/>
<feature type="domain" description="MurL N-terminal" evidence="2">
    <location>
        <begin position="7"/>
        <end position="296"/>
    </location>
</feature>
<name>A0A0G1S2Y5_9BACT</name>
<organism evidence="3 4">
    <name type="scientific">Candidatus Amesbacteria bacterium GW2011_GWA1_47_16</name>
    <dbReference type="NCBI Taxonomy" id="1618353"/>
    <lineage>
        <taxon>Bacteria</taxon>
        <taxon>Candidatus Amesiibacteriota</taxon>
    </lineage>
</organism>
<reference evidence="3 4" key="1">
    <citation type="journal article" date="2015" name="Nature">
        <title>rRNA introns, odd ribosomes, and small enigmatic genomes across a large radiation of phyla.</title>
        <authorList>
            <person name="Brown C.T."/>
            <person name="Hug L.A."/>
            <person name="Thomas B.C."/>
            <person name="Sharon I."/>
            <person name="Castelle C.J."/>
            <person name="Singh A."/>
            <person name="Wilkins M.J."/>
            <person name="Williams K.H."/>
            <person name="Banfield J.F."/>
        </authorList>
    </citation>
    <scope>NUCLEOTIDE SEQUENCE [LARGE SCALE GENOMIC DNA]</scope>
</reference>
<evidence type="ECO:0000259" key="2">
    <source>
        <dbReference type="Pfam" id="PF26299"/>
    </source>
</evidence>
<protein>
    <recommendedName>
        <fullName evidence="5">UDP-N-acetyl-alpha-D-muramoyl-L-alanyl-L-glutamate epimerase</fullName>
    </recommendedName>
</protein>
<evidence type="ECO:0000313" key="4">
    <source>
        <dbReference type="Proteomes" id="UP000034364"/>
    </source>
</evidence>